<dbReference type="PANTHER" id="PTHR43777:SF1">
    <property type="entry name" value="MOLYBDENUM COFACTOR CYTIDYLYLTRANSFERASE"/>
    <property type="match status" value="1"/>
</dbReference>
<dbReference type="Proteomes" id="UP000182692">
    <property type="component" value="Unassembled WGS sequence"/>
</dbReference>
<evidence type="ECO:0000313" key="4">
    <source>
        <dbReference type="Proteomes" id="UP000182692"/>
    </source>
</evidence>
<keyword evidence="1" id="KW-0460">Magnesium</keyword>
<dbReference type="Pfam" id="PF12804">
    <property type="entry name" value="NTP_transf_3"/>
    <property type="match status" value="1"/>
</dbReference>
<dbReference type="Gene3D" id="3.90.550.10">
    <property type="entry name" value="Spore Coat Polysaccharide Biosynthesis Protein SpsA, Chain A"/>
    <property type="match status" value="1"/>
</dbReference>
<feature type="domain" description="MobA-like NTP transferase" evidence="2">
    <location>
        <begin position="7"/>
        <end position="164"/>
    </location>
</feature>
<keyword evidence="3" id="KW-0548">Nucleotidyltransferase</keyword>
<name>A0A1I5JK60_9GAMM</name>
<protein>
    <submittedName>
        <fullName evidence="3">Molybdenum cofactor cytidylyltransferase</fullName>
    </submittedName>
</protein>
<evidence type="ECO:0000256" key="1">
    <source>
        <dbReference type="ARBA" id="ARBA00022842"/>
    </source>
</evidence>
<reference evidence="3 4" key="1">
    <citation type="submission" date="2016-10" db="EMBL/GenBank/DDBJ databases">
        <authorList>
            <person name="de Groot N.N."/>
        </authorList>
    </citation>
    <scope>NUCLEOTIDE SEQUENCE [LARGE SCALE GENOMIC DNA]</scope>
    <source>
        <strain evidence="3 4">DSM 15893</strain>
    </source>
</reference>
<gene>
    <name evidence="3" type="ORF">SAMN03084138_00252</name>
</gene>
<dbReference type="STRING" id="1121869.SAMN03084138_00252"/>
<dbReference type="PANTHER" id="PTHR43777">
    <property type="entry name" value="MOLYBDENUM COFACTOR CYTIDYLYLTRANSFERASE"/>
    <property type="match status" value="1"/>
</dbReference>
<organism evidence="3 4">
    <name type="scientific">Enterovibrio norvegicus DSM 15893</name>
    <dbReference type="NCBI Taxonomy" id="1121869"/>
    <lineage>
        <taxon>Bacteria</taxon>
        <taxon>Pseudomonadati</taxon>
        <taxon>Pseudomonadota</taxon>
        <taxon>Gammaproteobacteria</taxon>
        <taxon>Vibrionales</taxon>
        <taxon>Vibrionaceae</taxon>
        <taxon>Enterovibrio</taxon>
    </lineage>
</organism>
<proteinExistence type="predicted"/>
<dbReference type="SUPFAM" id="SSF53448">
    <property type="entry name" value="Nucleotide-diphospho-sugar transferases"/>
    <property type="match status" value="1"/>
</dbReference>
<evidence type="ECO:0000259" key="2">
    <source>
        <dbReference type="Pfam" id="PF12804"/>
    </source>
</evidence>
<dbReference type="RefSeq" id="WP_074924963.1">
    <property type="nucleotide sequence ID" value="NZ_FOWR01000001.1"/>
</dbReference>
<dbReference type="InterPro" id="IPR025877">
    <property type="entry name" value="MobA-like_NTP_Trfase"/>
</dbReference>
<keyword evidence="3" id="KW-0808">Transferase</keyword>
<dbReference type="OrthoDB" id="5298023at2"/>
<evidence type="ECO:0000313" key="3">
    <source>
        <dbReference type="EMBL" id="SFO73125.1"/>
    </source>
</evidence>
<dbReference type="GeneID" id="35873760"/>
<dbReference type="AlphaFoldDB" id="A0A1I5JK60"/>
<dbReference type="EMBL" id="FOWR01000001">
    <property type="protein sequence ID" value="SFO73125.1"/>
    <property type="molecule type" value="Genomic_DNA"/>
</dbReference>
<dbReference type="CDD" id="cd04182">
    <property type="entry name" value="GT_2_like_f"/>
    <property type="match status" value="1"/>
</dbReference>
<dbReference type="InterPro" id="IPR029044">
    <property type="entry name" value="Nucleotide-diphossugar_trans"/>
</dbReference>
<dbReference type="GO" id="GO:0016779">
    <property type="term" value="F:nucleotidyltransferase activity"/>
    <property type="evidence" value="ECO:0007669"/>
    <property type="project" value="UniProtKB-KW"/>
</dbReference>
<accession>A0A1I5JK60</accession>
<sequence>MMTKPTVVILAAGKASRFGSCKTLAVANGEPLVARAIKAAKAISDDIYLVTGCWHNDISKAAKQHAWPVQLLYAKEWKSGIGSVIASVTEQLEQACSEMMILLADQPDVSGADTNALLAAFYAEDVDIACSQYADTLGVPAVFNQTTFDRLKSLEGDKGAKVLFYEDGYTITAVSLIHASVDIDTPQALTVWETN</sequence>